<dbReference type="InterPro" id="IPR036056">
    <property type="entry name" value="Fibrinogen-like_C"/>
</dbReference>
<evidence type="ECO:0000256" key="1">
    <source>
        <dbReference type="ARBA" id="ARBA00023157"/>
    </source>
</evidence>
<dbReference type="Pfam" id="PF00147">
    <property type="entry name" value="Fibrinogen_C"/>
    <property type="match status" value="1"/>
</dbReference>
<proteinExistence type="predicted"/>
<dbReference type="SUPFAM" id="SSF56496">
    <property type="entry name" value="Fibrinogen C-terminal domain-like"/>
    <property type="match status" value="1"/>
</dbReference>
<gene>
    <name evidence="4" type="primary">LOC111115918</name>
</gene>
<dbReference type="GO" id="GO:0005615">
    <property type="term" value="C:extracellular space"/>
    <property type="evidence" value="ECO:0007669"/>
    <property type="project" value="TreeGrafter"/>
</dbReference>
<reference evidence="4" key="1">
    <citation type="submission" date="2025-08" db="UniProtKB">
        <authorList>
            <consortium name="RefSeq"/>
        </authorList>
    </citation>
    <scope>IDENTIFICATION</scope>
    <source>
        <tissue evidence="4">Whole sample</tissue>
    </source>
</reference>
<sequence>MPPLSWISCHDTNTHSIRPISTISKGMDYYCTIQLSSGFTISTICNQGIHDWKLIQRRIDGSVNFWRKWTDYENGFGSRESEFWLGNRDIYELTSDNFRYLRIEMMDHDCVWKYAEYSMFYIEDAANKYRLHIGGYSGDANDSMAFHNGMAFSTYDNDNDLASGNCAFARRGAWWYGNCHKSNLNGEYGNTDNSNGINWFFWKGFTYSLKEVRMMVRKP</sequence>
<dbReference type="PROSITE" id="PS51406">
    <property type="entry name" value="FIBRINOGEN_C_2"/>
    <property type="match status" value="1"/>
</dbReference>
<dbReference type="SMART" id="SM00186">
    <property type="entry name" value="FBG"/>
    <property type="match status" value="1"/>
</dbReference>
<dbReference type="Gene3D" id="3.90.215.10">
    <property type="entry name" value="Gamma Fibrinogen, chain A, domain 1"/>
    <property type="match status" value="1"/>
</dbReference>
<keyword evidence="1" id="KW-1015">Disulfide bond</keyword>
<dbReference type="PANTHER" id="PTHR19143:SF327">
    <property type="entry name" value="FI21813P1-RELATED"/>
    <property type="match status" value="1"/>
</dbReference>
<dbReference type="InterPro" id="IPR002181">
    <property type="entry name" value="Fibrinogen_a/b/g_C_dom"/>
</dbReference>
<keyword evidence="3" id="KW-1185">Reference proteome</keyword>
<protein>
    <submittedName>
        <fullName evidence="4">Ficolin-2-like</fullName>
    </submittedName>
</protein>
<accession>A0A8B8C4A9</accession>
<dbReference type="AlphaFoldDB" id="A0A8B8C4A9"/>
<name>A0A8B8C4A9_CRAVI</name>
<organism evidence="3 4">
    <name type="scientific">Crassostrea virginica</name>
    <name type="common">Eastern oyster</name>
    <dbReference type="NCBI Taxonomy" id="6565"/>
    <lineage>
        <taxon>Eukaryota</taxon>
        <taxon>Metazoa</taxon>
        <taxon>Spiralia</taxon>
        <taxon>Lophotrochozoa</taxon>
        <taxon>Mollusca</taxon>
        <taxon>Bivalvia</taxon>
        <taxon>Autobranchia</taxon>
        <taxon>Pteriomorphia</taxon>
        <taxon>Ostreida</taxon>
        <taxon>Ostreoidea</taxon>
        <taxon>Ostreidae</taxon>
        <taxon>Crassostrea</taxon>
    </lineage>
</organism>
<dbReference type="InterPro" id="IPR050373">
    <property type="entry name" value="Fibrinogen_C-term_domain"/>
</dbReference>
<dbReference type="PROSITE" id="PS00514">
    <property type="entry name" value="FIBRINOGEN_C_1"/>
    <property type="match status" value="1"/>
</dbReference>
<evidence type="ECO:0000313" key="3">
    <source>
        <dbReference type="Proteomes" id="UP000694844"/>
    </source>
</evidence>
<dbReference type="OrthoDB" id="6345539at2759"/>
<dbReference type="Proteomes" id="UP000694844">
    <property type="component" value="Chromosome 9"/>
</dbReference>
<dbReference type="GeneID" id="111115918"/>
<dbReference type="PANTHER" id="PTHR19143">
    <property type="entry name" value="FIBRINOGEN/TENASCIN/ANGIOPOEITIN"/>
    <property type="match status" value="1"/>
</dbReference>
<dbReference type="RefSeq" id="XP_022310543.1">
    <property type="nucleotide sequence ID" value="XM_022454835.1"/>
</dbReference>
<evidence type="ECO:0000313" key="4">
    <source>
        <dbReference type="RefSeq" id="XP_022310543.1"/>
    </source>
</evidence>
<dbReference type="KEGG" id="cvn:111115918"/>
<dbReference type="CDD" id="cd00087">
    <property type="entry name" value="FReD"/>
    <property type="match status" value="1"/>
</dbReference>
<dbReference type="InterPro" id="IPR014716">
    <property type="entry name" value="Fibrinogen_a/b/g_C_1"/>
</dbReference>
<dbReference type="InterPro" id="IPR020837">
    <property type="entry name" value="Fibrinogen_CS"/>
</dbReference>
<evidence type="ECO:0000259" key="2">
    <source>
        <dbReference type="PROSITE" id="PS51406"/>
    </source>
</evidence>
<feature type="domain" description="Fibrinogen C-terminal" evidence="2">
    <location>
        <begin position="1"/>
        <end position="219"/>
    </location>
</feature>